<dbReference type="Proteomes" id="UP001575181">
    <property type="component" value="Unassembled WGS sequence"/>
</dbReference>
<evidence type="ECO:0000256" key="1">
    <source>
        <dbReference type="SAM" id="Phobius"/>
    </source>
</evidence>
<feature type="transmembrane region" description="Helical" evidence="1">
    <location>
        <begin position="9"/>
        <end position="27"/>
    </location>
</feature>
<keyword evidence="1" id="KW-0812">Transmembrane</keyword>
<comment type="caution">
    <text evidence="2">The sequence shown here is derived from an EMBL/GenBank/DDBJ whole genome shotgun (WGS) entry which is preliminary data.</text>
</comment>
<evidence type="ECO:0000313" key="3">
    <source>
        <dbReference type="Proteomes" id="UP001575181"/>
    </source>
</evidence>
<sequence>MTDLDSKPYLLRVGTFLFLALIGWGMVGLKLPGWWGLLGGSLAIGATGGLWSVIVPLSALIRFSGARSYWVRGGIFIAKDLVLAGVLIASLHFVESNIPLQEPSAIQIGVGGLIALSLPVIYAEPMRERRRAIFQ</sequence>
<gene>
    <name evidence="2" type="ORF">ACERLL_16425</name>
</gene>
<feature type="transmembrane region" description="Helical" evidence="1">
    <location>
        <begin position="69"/>
        <end position="93"/>
    </location>
</feature>
<feature type="transmembrane region" description="Helical" evidence="1">
    <location>
        <begin position="33"/>
        <end position="57"/>
    </location>
</feature>
<keyword evidence="1" id="KW-0472">Membrane</keyword>
<proteinExistence type="predicted"/>
<protein>
    <submittedName>
        <fullName evidence="2">Uncharacterized protein</fullName>
    </submittedName>
</protein>
<reference evidence="2 3" key="1">
    <citation type="submission" date="2024-08" db="EMBL/GenBank/DDBJ databases">
        <title>Whole-genome sequencing of halo(alkali)philic microorganisms from hypersaline lakes.</title>
        <authorList>
            <person name="Sorokin D.Y."/>
            <person name="Merkel A.Y."/>
            <person name="Messina E."/>
            <person name="Yakimov M."/>
        </authorList>
    </citation>
    <scope>NUCLEOTIDE SEQUENCE [LARGE SCALE GENOMIC DNA]</scope>
    <source>
        <strain evidence="2 3">Cl-TMA</strain>
    </source>
</reference>
<name>A0ABV4U0P4_9GAMM</name>
<dbReference type="RefSeq" id="WP_373657187.1">
    <property type="nucleotide sequence ID" value="NZ_JBGUAW010000013.1"/>
</dbReference>
<organism evidence="2 3">
    <name type="scientific">Thiohalorhabdus methylotrophus</name>
    <dbReference type="NCBI Taxonomy" id="3242694"/>
    <lineage>
        <taxon>Bacteria</taxon>
        <taxon>Pseudomonadati</taxon>
        <taxon>Pseudomonadota</taxon>
        <taxon>Gammaproteobacteria</taxon>
        <taxon>Thiohalorhabdales</taxon>
        <taxon>Thiohalorhabdaceae</taxon>
        <taxon>Thiohalorhabdus</taxon>
    </lineage>
</organism>
<feature type="transmembrane region" description="Helical" evidence="1">
    <location>
        <begin position="105"/>
        <end position="123"/>
    </location>
</feature>
<dbReference type="EMBL" id="JBGUAW010000013">
    <property type="protein sequence ID" value="MFA9462399.1"/>
    <property type="molecule type" value="Genomic_DNA"/>
</dbReference>
<keyword evidence="3" id="KW-1185">Reference proteome</keyword>
<evidence type="ECO:0000313" key="2">
    <source>
        <dbReference type="EMBL" id="MFA9462399.1"/>
    </source>
</evidence>
<accession>A0ABV4U0P4</accession>
<keyword evidence="1" id="KW-1133">Transmembrane helix</keyword>